<sequence>MERKELEKRINDAMDKQDVGIMATMEGNQPKARYMALFHNGMHIHMATSRKTHKVEELAGNPHVSVLCGYEGKWPAELLDIEGTCEVTKDESLRTRLWHDDMKRWFSGPDAPDYVVLDVTPTRIGYTDRDGELHVWER</sequence>
<dbReference type="Gene3D" id="2.30.110.10">
    <property type="entry name" value="Electron Transport, Fmn-binding Protein, Chain A"/>
    <property type="match status" value="1"/>
</dbReference>
<dbReference type="InterPro" id="IPR011576">
    <property type="entry name" value="Pyridox_Oxase_N"/>
</dbReference>
<keyword evidence="3" id="KW-1185">Reference proteome</keyword>
<dbReference type="AlphaFoldDB" id="A0A927BP95"/>
<dbReference type="EMBL" id="JACXIZ010000009">
    <property type="protein sequence ID" value="MBD2844213.1"/>
    <property type="molecule type" value="Genomic_DNA"/>
</dbReference>
<protein>
    <submittedName>
        <fullName evidence="2">Pyridoxamine 5'-phosphate oxidase family protein</fullName>
    </submittedName>
</protein>
<accession>A0A927BP95</accession>
<name>A0A927BP95_9BACL</name>
<gene>
    <name evidence="2" type="ORF">IDH44_03350</name>
</gene>
<evidence type="ECO:0000313" key="3">
    <source>
        <dbReference type="Proteomes" id="UP000621560"/>
    </source>
</evidence>
<evidence type="ECO:0000313" key="2">
    <source>
        <dbReference type="EMBL" id="MBD2844213.1"/>
    </source>
</evidence>
<dbReference type="PANTHER" id="PTHR34818">
    <property type="entry name" value="PROTEIN BLI-3"/>
    <property type="match status" value="1"/>
</dbReference>
<dbReference type="RefSeq" id="WP_190914700.1">
    <property type="nucleotide sequence ID" value="NZ_JACXIZ010000009.1"/>
</dbReference>
<proteinExistence type="predicted"/>
<dbReference type="SUPFAM" id="SSF50475">
    <property type="entry name" value="FMN-binding split barrel"/>
    <property type="match status" value="1"/>
</dbReference>
<comment type="caution">
    <text evidence="2">The sequence shown here is derived from an EMBL/GenBank/DDBJ whole genome shotgun (WGS) entry which is preliminary data.</text>
</comment>
<dbReference type="InterPro" id="IPR052917">
    <property type="entry name" value="Stress-Dev_Protein"/>
</dbReference>
<dbReference type="Proteomes" id="UP000621560">
    <property type="component" value="Unassembled WGS sequence"/>
</dbReference>
<feature type="domain" description="Pyridoxamine 5'-phosphate oxidase N-terminal" evidence="1">
    <location>
        <begin position="6"/>
        <end position="127"/>
    </location>
</feature>
<evidence type="ECO:0000259" key="1">
    <source>
        <dbReference type="Pfam" id="PF01243"/>
    </source>
</evidence>
<reference evidence="2" key="1">
    <citation type="submission" date="2020-09" db="EMBL/GenBank/DDBJ databases">
        <title>A novel bacterium of genus Paenibacillus, isolated from South China Sea.</title>
        <authorList>
            <person name="Huang H."/>
            <person name="Mo K."/>
            <person name="Hu Y."/>
        </authorList>
    </citation>
    <scope>NUCLEOTIDE SEQUENCE</scope>
    <source>
        <strain evidence="2">IB182496</strain>
    </source>
</reference>
<dbReference type="PANTHER" id="PTHR34818:SF1">
    <property type="entry name" value="PROTEIN BLI-3"/>
    <property type="match status" value="1"/>
</dbReference>
<dbReference type="InterPro" id="IPR012349">
    <property type="entry name" value="Split_barrel_FMN-bd"/>
</dbReference>
<dbReference type="Pfam" id="PF01243">
    <property type="entry name" value="PNPOx_N"/>
    <property type="match status" value="1"/>
</dbReference>
<organism evidence="2 3">
    <name type="scientific">Paenibacillus sabuli</name>
    <dbReference type="NCBI Taxonomy" id="2772509"/>
    <lineage>
        <taxon>Bacteria</taxon>
        <taxon>Bacillati</taxon>
        <taxon>Bacillota</taxon>
        <taxon>Bacilli</taxon>
        <taxon>Bacillales</taxon>
        <taxon>Paenibacillaceae</taxon>
        <taxon>Paenibacillus</taxon>
    </lineage>
</organism>